<gene>
    <name evidence="3" type="ORF">METZ01_LOCUS255289</name>
</gene>
<evidence type="ECO:0000313" key="3">
    <source>
        <dbReference type="EMBL" id="SVC02435.1"/>
    </source>
</evidence>
<feature type="region of interest" description="Disordered" evidence="1">
    <location>
        <begin position="1"/>
        <end position="28"/>
    </location>
</feature>
<dbReference type="GO" id="GO:0050313">
    <property type="term" value="F:sulfur dioxygenase activity"/>
    <property type="evidence" value="ECO:0007669"/>
    <property type="project" value="TreeGrafter"/>
</dbReference>
<dbReference type="InterPro" id="IPR036866">
    <property type="entry name" value="RibonucZ/Hydroxyglut_hydro"/>
</dbReference>
<feature type="non-terminal residue" evidence="3">
    <location>
        <position position="208"/>
    </location>
</feature>
<dbReference type="EMBL" id="UINC01069224">
    <property type="protein sequence ID" value="SVC02435.1"/>
    <property type="molecule type" value="Genomic_DNA"/>
</dbReference>
<dbReference type="AlphaFoldDB" id="A0A382ISV6"/>
<organism evidence="3">
    <name type="scientific">marine metagenome</name>
    <dbReference type="NCBI Taxonomy" id="408172"/>
    <lineage>
        <taxon>unclassified sequences</taxon>
        <taxon>metagenomes</taxon>
        <taxon>ecological metagenomes</taxon>
    </lineage>
</organism>
<evidence type="ECO:0000259" key="2">
    <source>
        <dbReference type="SMART" id="SM00849"/>
    </source>
</evidence>
<reference evidence="3" key="1">
    <citation type="submission" date="2018-05" db="EMBL/GenBank/DDBJ databases">
        <authorList>
            <person name="Lanie J.A."/>
            <person name="Ng W.-L."/>
            <person name="Kazmierczak K.M."/>
            <person name="Andrzejewski T.M."/>
            <person name="Davidsen T.M."/>
            <person name="Wayne K.J."/>
            <person name="Tettelin H."/>
            <person name="Glass J.I."/>
            <person name="Rusch D."/>
            <person name="Podicherti R."/>
            <person name="Tsui H.-C.T."/>
            <person name="Winkler M.E."/>
        </authorList>
    </citation>
    <scope>NUCLEOTIDE SEQUENCE</scope>
</reference>
<proteinExistence type="predicted"/>
<dbReference type="PANTHER" id="PTHR43084">
    <property type="entry name" value="PERSULFIDE DIOXYGENASE ETHE1"/>
    <property type="match status" value="1"/>
</dbReference>
<protein>
    <recommendedName>
        <fullName evidence="2">Metallo-beta-lactamase domain-containing protein</fullName>
    </recommendedName>
</protein>
<sequence>MSDTFTSTGDKPPTEKKKRKTKTKRRTSKKFQWKQRCLSLIVHYLGSNLDRMVHLSQLILGDTGCVSYVLLCRKNKVAAIIDPFQGFEARVEEELNTLDNPSVKYVIDTHTHADRRSSSPFFADKYNTGGVVKSEKTKYVGEKRGTKDGDTLSVGDATIKVIFTPGHTYDHNCYLIDQDYLLVGDCLFIGDVGRIDLGGNQREKSDLL</sequence>
<dbReference type="PANTHER" id="PTHR43084:SF1">
    <property type="entry name" value="PERSULFIDE DIOXYGENASE ETHE1, MITOCHONDRIAL"/>
    <property type="match status" value="1"/>
</dbReference>
<dbReference type="InterPro" id="IPR051682">
    <property type="entry name" value="Mito_Persulfide_Diox"/>
</dbReference>
<dbReference type="InterPro" id="IPR001279">
    <property type="entry name" value="Metallo-B-lactamas"/>
</dbReference>
<evidence type="ECO:0000256" key="1">
    <source>
        <dbReference type="SAM" id="MobiDB-lite"/>
    </source>
</evidence>
<dbReference type="SMART" id="SM00849">
    <property type="entry name" value="Lactamase_B"/>
    <property type="match status" value="1"/>
</dbReference>
<dbReference type="GO" id="GO:0070813">
    <property type="term" value="P:hydrogen sulfide metabolic process"/>
    <property type="evidence" value="ECO:0007669"/>
    <property type="project" value="TreeGrafter"/>
</dbReference>
<feature type="compositionally biased region" description="Basic residues" evidence="1">
    <location>
        <begin position="16"/>
        <end position="28"/>
    </location>
</feature>
<dbReference type="Gene3D" id="3.60.15.10">
    <property type="entry name" value="Ribonuclease Z/Hydroxyacylglutathione hydrolase-like"/>
    <property type="match status" value="1"/>
</dbReference>
<dbReference type="GO" id="GO:0006749">
    <property type="term" value="P:glutathione metabolic process"/>
    <property type="evidence" value="ECO:0007669"/>
    <property type="project" value="TreeGrafter"/>
</dbReference>
<feature type="domain" description="Metallo-beta-lactamase" evidence="2">
    <location>
        <begin position="64"/>
        <end position="207"/>
    </location>
</feature>
<name>A0A382ISV6_9ZZZZ</name>
<dbReference type="Pfam" id="PF00753">
    <property type="entry name" value="Lactamase_B"/>
    <property type="match status" value="1"/>
</dbReference>
<dbReference type="SUPFAM" id="SSF56281">
    <property type="entry name" value="Metallo-hydrolase/oxidoreductase"/>
    <property type="match status" value="1"/>
</dbReference>
<accession>A0A382ISV6</accession>